<keyword evidence="3" id="KW-1185">Reference proteome</keyword>
<reference evidence="2" key="1">
    <citation type="submission" date="2022-11" db="EMBL/GenBank/DDBJ databases">
        <authorList>
            <person name="Morgan W.R."/>
            <person name="Tartar A."/>
        </authorList>
    </citation>
    <scope>NUCLEOTIDE SEQUENCE</scope>
    <source>
        <strain evidence="2">ARSEF 373</strain>
    </source>
</reference>
<protein>
    <recommendedName>
        <fullName evidence="4">Phospholipid scramblase</fullName>
    </recommendedName>
</protein>
<dbReference type="EMBL" id="DAKRPA010000063">
    <property type="protein sequence ID" value="DBA00467.1"/>
    <property type="molecule type" value="Genomic_DNA"/>
</dbReference>
<sequence length="217" mass="24925">MLQLPLEPQFQPVALTSGIFCFQQPLTLHLKEEMVNGGFSVRDANTQRVIFRIQRAIFSLSNRKALLDIYYQPILLIKRQLLAFSPRYDLFANDDEGRLLATAKCKITRFQPRMSMPFINMISGETCVMGLEGDWLSRTAVIWLERGNSGVCMPVAKVYRPILTGRNMCLDLQDYYIDIAPGVDAAVIVMLCVMLDEDENRKFGRSNSYSRHRLHHF</sequence>
<dbReference type="SUPFAM" id="SSF54518">
    <property type="entry name" value="Tubby C-terminal domain-like"/>
    <property type="match status" value="1"/>
</dbReference>
<accession>A0AAV2Z3Y2</accession>
<dbReference type="PANTHER" id="PTHR31087">
    <property type="match status" value="1"/>
</dbReference>
<name>A0AAV2Z3Y2_9STRA</name>
<dbReference type="Pfam" id="PF04525">
    <property type="entry name" value="LOR"/>
    <property type="match status" value="1"/>
</dbReference>
<comment type="caution">
    <text evidence="2">The sequence shown here is derived from an EMBL/GenBank/DDBJ whole genome shotgun (WGS) entry which is preliminary data.</text>
</comment>
<dbReference type="Proteomes" id="UP001146120">
    <property type="component" value="Unassembled WGS sequence"/>
</dbReference>
<evidence type="ECO:0000313" key="2">
    <source>
        <dbReference type="EMBL" id="DBA00467.1"/>
    </source>
</evidence>
<dbReference type="PANTHER" id="PTHR31087:SF161">
    <property type="entry name" value="TUBBY C 2 FAMILY PROTEIN"/>
    <property type="match status" value="1"/>
</dbReference>
<dbReference type="InterPro" id="IPR007612">
    <property type="entry name" value="LOR"/>
</dbReference>
<evidence type="ECO:0000313" key="3">
    <source>
        <dbReference type="Proteomes" id="UP001146120"/>
    </source>
</evidence>
<dbReference type="AlphaFoldDB" id="A0AAV2Z3Y2"/>
<evidence type="ECO:0000256" key="1">
    <source>
        <dbReference type="ARBA" id="ARBA00005437"/>
    </source>
</evidence>
<proteinExistence type="inferred from homology"/>
<dbReference type="InterPro" id="IPR038595">
    <property type="entry name" value="LOR_sf"/>
</dbReference>
<evidence type="ECO:0008006" key="4">
    <source>
        <dbReference type="Google" id="ProtNLM"/>
    </source>
</evidence>
<dbReference type="InterPro" id="IPR025659">
    <property type="entry name" value="Tubby-like_C"/>
</dbReference>
<comment type="similarity">
    <text evidence="1">Belongs to the LOR family.</text>
</comment>
<reference evidence="2" key="2">
    <citation type="journal article" date="2023" name="Microbiol Resour">
        <title>Decontamination and Annotation of the Draft Genome Sequence of the Oomycete Lagenidium giganteum ARSEF 373.</title>
        <authorList>
            <person name="Morgan W.R."/>
            <person name="Tartar A."/>
        </authorList>
    </citation>
    <scope>NUCLEOTIDE SEQUENCE</scope>
    <source>
        <strain evidence="2">ARSEF 373</strain>
    </source>
</reference>
<gene>
    <name evidence="2" type="ORF">N0F65_002710</name>
</gene>
<dbReference type="Gene3D" id="2.40.160.200">
    <property type="entry name" value="LURP1-related"/>
    <property type="match status" value="1"/>
</dbReference>
<organism evidence="2 3">
    <name type="scientific">Lagenidium giganteum</name>
    <dbReference type="NCBI Taxonomy" id="4803"/>
    <lineage>
        <taxon>Eukaryota</taxon>
        <taxon>Sar</taxon>
        <taxon>Stramenopiles</taxon>
        <taxon>Oomycota</taxon>
        <taxon>Peronosporomycetes</taxon>
        <taxon>Pythiales</taxon>
        <taxon>Pythiaceae</taxon>
    </lineage>
</organism>